<keyword evidence="11" id="KW-0687">Ribonucleoprotein</keyword>
<evidence type="ECO:0000256" key="3">
    <source>
        <dbReference type="ARBA" id="ARBA00006678"/>
    </source>
</evidence>
<dbReference type="PANTHER" id="PTHR11097">
    <property type="entry name" value="EXOSOME COMPLEX EXONUCLEASE RIBOSOMAL RNA PROCESSING PROTEIN"/>
    <property type="match status" value="1"/>
</dbReference>
<dbReference type="GO" id="GO:0034476">
    <property type="term" value="P:U5 snRNA 3'-end processing"/>
    <property type="evidence" value="ECO:0007669"/>
    <property type="project" value="TreeGrafter"/>
</dbReference>
<dbReference type="GO" id="GO:0071028">
    <property type="term" value="P:nuclear mRNA surveillance"/>
    <property type="evidence" value="ECO:0007669"/>
    <property type="project" value="TreeGrafter"/>
</dbReference>
<dbReference type="Proteomes" id="UP000193986">
    <property type="component" value="Unassembled WGS sequence"/>
</dbReference>
<dbReference type="GO" id="GO:0034473">
    <property type="term" value="P:U1 snRNA 3'-end processing"/>
    <property type="evidence" value="ECO:0007669"/>
    <property type="project" value="TreeGrafter"/>
</dbReference>
<sequence length="298" mass="32307">MSISATHAAAASETAESSSAASVNAAAVFSRLHPDQYLSRFLSKGFRPDGRTVRDWRDVSINYDPVSTADGSALVRIGETTMICGVKAEIAEPDLARPNDGFVVPNIDLPALCSPRFKPGPPSDEAQTLSNWLNDLIVSSRTLPPRKLCIVPGKAVWAIYIDVTCINYDGNAFDAAVLAVMAALRRTRIPGARWDEVTSRVLCSRTDKYPLPLGRIPLSCSFGVFQSKYLLPDPTAFERPLIQITMTVALDEEGFASLVRHEGLGGIEGVSGERLVGEAWGIAEERVKVLRTIMSESE</sequence>
<keyword evidence="7" id="KW-0694">RNA-binding</keyword>
<evidence type="ECO:0000256" key="8">
    <source>
        <dbReference type="ARBA" id="ARBA00023242"/>
    </source>
</evidence>
<comment type="similarity">
    <text evidence="3">Belongs to the RNase PH family.</text>
</comment>
<evidence type="ECO:0000256" key="4">
    <source>
        <dbReference type="ARBA" id="ARBA00022490"/>
    </source>
</evidence>
<evidence type="ECO:0000256" key="7">
    <source>
        <dbReference type="ARBA" id="ARBA00022884"/>
    </source>
</evidence>
<keyword evidence="5" id="KW-0698">rRNA processing</keyword>
<dbReference type="InterPro" id="IPR001247">
    <property type="entry name" value="ExoRNase_PH_dom1"/>
</dbReference>
<dbReference type="Gene3D" id="3.30.230.70">
    <property type="entry name" value="GHMP Kinase, N-terminal domain"/>
    <property type="match status" value="1"/>
</dbReference>
<dbReference type="GO" id="GO:0005840">
    <property type="term" value="C:ribosome"/>
    <property type="evidence" value="ECO:0007669"/>
    <property type="project" value="UniProtKB-KW"/>
</dbReference>
<evidence type="ECO:0000256" key="1">
    <source>
        <dbReference type="ARBA" id="ARBA00004496"/>
    </source>
</evidence>
<dbReference type="GO" id="GO:0005730">
    <property type="term" value="C:nucleolus"/>
    <property type="evidence" value="ECO:0007669"/>
    <property type="project" value="UniProtKB-SubCell"/>
</dbReference>
<dbReference type="InterPro" id="IPR036345">
    <property type="entry name" value="ExoRNase_PH_dom2_sf"/>
</dbReference>
<comment type="caution">
    <text evidence="11">The sequence shown here is derived from an EMBL/GenBank/DDBJ whole genome shotgun (WGS) entry which is preliminary data.</text>
</comment>
<dbReference type="CDD" id="cd11369">
    <property type="entry name" value="RNase_PH_RRP43"/>
    <property type="match status" value="1"/>
</dbReference>
<evidence type="ECO:0000256" key="9">
    <source>
        <dbReference type="ARBA" id="ARBA00030617"/>
    </source>
</evidence>
<gene>
    <name evidence="11" type="ORF">BCR39DRAFT_512775</name>
</gene>
<accession>A0A1Y2BMQ1</accession>
<comment type="subcellular location">
    <subcellularLocation>
        <location evidence="1">Cytoplasm</location>
    </subcellularLocation>
    <subcellularLocation>
        <location evidence="2">Nucleus</location>
        <location evidence="2">Nucleolus</location>
    </subcellularLocation>
</comment>
<keyword evidence="8" id="KW-0539">Nucleus</keyword>
<dbReference type="GO" id="GO:0034475">
    <property type="term" value="P:U4 snRNA 3'-end processing"/>
    <property type="evidence" value="ECO:0007669"/>
    <property type="project" value="TreeGrafter"/>
</dbReference>
<dbReference type="FunCoup" id="A0A1Y2BMQ1">
    <property type="interactions" value="506"/>
</dbReference>
<dbReference type="GO" id="GO:0071035">
    <property type="term" value="P:nuclear polyadenylation-dependent rRNA catabolic process"/>
    <property type="evidence" value="ECO:0007669"/>
    <property type="project" value="TreeGrafter"/>
</dbReference>
<dbReference type="AlphaFoldDB" id="A0A1Y2BMQ1"/>
<keyword evidence="11" id="KW-0689">Ribosomal protein</keyword>
<dbReference type="SUPFAM" id="SSF55666">
    <property type="entry name" value="Ribonuclease PH domain 2-like"/>
    <property type="match status" value="1"/>
</dbReference>
<keyword evidence="12" id="KW-1185">Reference proteome</keyword>
<dbReference type="Pfam" id="PF01138">
    <property type="entry name" value="RNase_PH"/>
    <property type="match status" value="1"/>
</dbReference>
<evidence type="ECO:0000256" key="5">
    <source>
        <dbReference type="ARBA" id="ARBA00022552"/>
    </source>
</evidence>
<dbReference type="GO" id="GO:0000176">
    <property type="term" value="C:nuclear exosome (RNase complex)"/>
    <property type="evidence" value="ECO:0007669"/>
    <property type="project" value="UniProtKB-ARBA"/>
</dbReference>
<dbReference type="GO" id="GO:0035925">
    <property type="term" value="F:mRNA 3'-UTR AU-rich region binding"/>
    <property type="evidence" value="ECO:0007669"/>
    <property type="project" value="TreeGrafter"/>
</dbReference>
<dbReference type="GO" id="GO:0016075">
    <property type="term" value="P:rRNA catabolic process"/>
    <property type="evidence" value="ECO:0007669"/>
    <property type="project" value="TreeGrafter"/>
</dbReference>
<dbReference type="GO" id="GO:0071038">
    <property type="term" value="P:TRAMP-dependent tRNA surveillance pathway"/>
    <property type="evidence" value="ECO:0007669"/>
    <property type="project" value="TreeGrafter"/>
</dbReference>
<evidence type="ECO:0000256" key="2">
    <source>
        <dbReference type="ARBA" id="ARBA00004604"/>
    </source>
</evidence>
<evidence type="ECO:0000313" key="11">
    <source>
        <dbReference type="EMBL" id="ORY35877.1"/>
    </source>
</evidence>
<proteinExistence type="inferred from homology"/>
<dbReference type="EMBL" id="MCFC01000001">
    <property type="protein sequence ID" value="ORY35877.1"/>
    <property type="molecule type" value="Genomic_DNA"/>
</dbReference>
<feature type="domain" description="Exoribonuclease phosphorolytic" evidence="10">
    <location>
        <begin position="57"/>
        <end position="190"/>
    </location>
</feature>
<name>A0A1Y2BMQ1_9TREE</name>
<dbReference type="GO" id="GO:0000177">
    <property type="term" value="C:cytoplasmic exosome (RNase complex)"/>
    <property type="evidence" value="ECO:0007669"/>
    <property type="project" value="TreeGrafter"/>
</dbReference>
<dbReference type="InterPro" id="IPR027408">
    <property type="entry name" value="PNPase/RNase_PH_dom_sf"/>
</dbReference>
<keyword evidence="6" id="KW-0271">Exosome</keyword>
<reference evidence="11 12" key="1">
    <citation type="submission" date="2016-07" db="EMBL/GenBank/DDBJ databases">
        <title>Pervasive Adenine N6-methylation of Active Genes in Fungi.</title>
        <authorList>
            <consortium name="DOE Joint Genome Institute"/>
            <person name="Mondo S.J."/>
            <person name="Dannebaum R.O."/>
            <person name="Kuo R.C."/>
            <person name="Labutti K."/>
            <person name="Haridas S."/>
            <person name="Kuo A."/>
            <person name="Salamov A."/>
            <person name="Ahrendt S.R."/>
            <person name="Lipzen A."/>
            <person name="Sullivan W."/>
            <person name="Andreopoulos W.B."/>
            <person name="Clum A."/>
            <person name="Lindquist E."/>
            <person name="Daum C."/>
            <person name="Ramamoorthy G.K."/>
            <person name="Gryganskyi A."/>
            <person name="Culley D."/>
            <person name="Magnuson J.K."/>
            <person name="James T.Y."/>
            <person name="O'Malley M.A."/>
            <person name="Stajich J.E."/>
            <person name="Spatafora J.W."/>
            <person name="Visel A."/>
            <person name="Grigoriev I.V."/>
        </authorList>
    </citation>
    <scope>NUCLEOTIDE SEQUENCE [LARGE SCALE GENOMIC DNA]</scope>
    <source>
        <strain evidence="11 12">68-887.2</strain>
    </source>
</reference>
<dbReference type="FunFam" id="3.30.230.70:FF:000017">
    <property type="entry name" value="Exosome complex component Rrp42"/>
    <property type="match status" value="1"/>
</dbReference>
<evidence type="ECO:0000256" key="6">
    <source>
        <dbReference type="ARBA" id="ARBA00022835"/>
    </source>
</evidence>
<evidence type="ECO:0000313" key="12">
    <source>
        <dbReference type="Proteomes" id="UP000193986"/>
    </source>
</evidence>
<dbReference type="STRING" id="71784.A0A1Y2BMQ1"/>
<keyword evidence="4" id="KW-0963">Cytoplasm</keyword>
<dbReference type="InterPro" id="IPR033196">
    <property type="entry name" value="Rrp43"/>
</dbReference>
<dbReference type="GO" id="GO:0000467">
    <property type="term" value="P:exonucleolytic trimming to generate mature 3'-end of 5.8S rRNA from tricistronic rRNA transcript (SSU-rRNA, 5.8S rRNA, LSU-rRNA)"/>
    <property type="evidence" value="ECO:0007669"/>
    <property type="project" value="TreeGrafter"/>
</dbReference>
<dbReference type="InParanoid" id="A0A1Y2BMQ1"/>
<evidence type="ECO:0000259" key="10">
    <source>
        <dbReference type="Pfam" id="PF01138"/>
    </source>
</evidence>
<dbReference type="InterPro" id="IPR050590">
    <property type="entry name" value="Exosome_comp_Rrp42_subfam"/>
</dbReference>
<dbReference type="OrthoDB" id="45882at2759"/>
<organism evidence="11 12">
    <name type="scientific">Naematelia encephala</name>
    <dbReference type="NCBI Taxonomy" id="71784"/>
    <lineage>
        <taxon>Eukaryota</taxon>
        <taxon>Fungi</taxon>
        <taxon>Dikarya</taxon>
        <taxon>Basidiomycota</taxon>
        <taxon>Agaricomycotina</taxon>
        <taxon>Tremellomycetes</taxon>
        <taxon>Tremellales</taxon>
        <taxon>Naemateliaceae</taxon>
        <taxon>Naematelia</taxon>
    </lineage>
</organism>
<dbReference type="SUPFAM" id="SSF54211">
    <property type="entry name" value="Ribosomal protein S5 domain 2-like"/>
    <property type="match status" value="1"/>
</dbReference>
<dbReference type="PANTHER" id="PTHR11097:SF9">
    <property type="entry name" value="EXOSOME COMPLEX COMPONENT RRP43"/>
    <property type="match status" value="1"/>
</dbReference>
<protein>
    <recommendedName>
        <fullName evidence="9">Ribosomal RNA-processing protein 43</fullName>
    </recommendedName>
</protein>
<dbReference type="InterPro" id="IPR020568">
    <property type="entry name" value="Ribosomal_Su5_D2-typ_SF"/>
</dbReference>